<dbReference type="SUPFAM" id="SSF63451">
    <property type="entry name" value="LEM domain"/>
    <property type="match status" value="1"/>
</dbReference>
<proteinExistence type="predicted"/>
<accession>A0A9F5MSP5</accession>
<evidence type="ECO:0000256" key="2">
    <source>
        <dbReference type="SAM" id="Phobius"/>
    </source>
</evidence>
<dbReference type="SMART" id="SM00540">
    <property type="entry name" value="LEM"/>
    <property type="match status" value="1"/>
</dbReference>
<dbReference type="Gene3D" id="1.10.720.40">
    <property type="match status" value="1"/>
</dbReference>
<feature type="region of interest" description="Disordered" evidence="1">
    <location>
        <begin position="153"/>
        <end position="218"/>
    </location>
</feature>
<evidence type="ECO:0000256" key="1">
    <source>
        <dbReference type="SAM" id="MobiDB-lite"/>
    </source>
</evidence>
<dbReference type="PROSITE" id="PS50954">
    <property type="entry name" value="LEM"/>
    <property type="match status" value="1"/>
</dbReference>
<dbReference type="PANTHER" id="PTHR12019:SF12">
    <property type="entry name" value="LEM DOMAIN-CONTAINING PROTEIN 1"/>
    <property type="match status" value="1"/>
</dbReference>
<sequence>MENVTVDLHIESKEQDTTEQSLEEEVDVKTLTDTELWKQLCLYGVSPGPILPSTRTVYESKLLQLMKQCPGAAAGEQSKLEDCERENVAAKGQSTEVVLQNSNFKVSPECACSPDNKAPLDEITERQKKLLSPDSEHSLAKIVAELQEILPEGKMASHRSQGLRKKVSNSPETSKQKKSDALHIDYGHPDANSVGTSSRKRTLRETPPSVKKRPEIKSQKACEKPAGGLIPTRIKIAVFCIFVFLLFVYVTMETSPFTTFFSRK</sequence>
<dbReference type="Proteomes" id="UP000695026">
    <property type="component" value="Unplaced"/>
</dbReference>
<keyword evidence="2" id="KW-0472">Membrane</keyword>
<dbReference type="CDD" id="cd12940">
    <property type="entry name" value="LEM_LAP2_LEMD1"/>
    <property type="match status" value="1"/>
</dbReference>
<protein>
    <submittedName>
        <fullName evidence="5">LEM domain-containing protein 1</fullName>
    </submittedName>
</protein>
<dbReference type="RefSeq" id="XP_025022506.1">
    <property type="nucleotide sequence ID" value="XM_025166738.1"/>
</dbReference>
<organism evidence="4 5">
    <name type="scientific">Python bivittatus</name>
    <name type="common">Burmese python</name>
    <name type="synonym">Python molurus bivittatus</name>
    <dbReference type="NCBI Taxonomy" id="176946"/>
    <lineage>
        <taxon>Eukaryota</taxon>
        <taxon>Metazoa</taxon>
        <taxon>Chordata</taxon>
        <taxon>Craniata</taxon>
        <taxon>Vertebrata</taxon>
        <taxon>Euteleostomi</taxon>
        <taxon>Lepidosauria</taxon>
        <taxon>Squamata</taxon>
        <taxon>Bifurcata</taxon>
        <taxon>Unidentata</taxon>
        <taxon>Episquamata</taxon>
        <taxon>Toxicofera</taxon>
        <taxon>Serpentes</taxon>
        <taxon>Henophidia</taxon>
        <taxon>Pythonidae</taxon>
        <taxon>Python</taxon>
    </lineage>
</organism>
<dbReference type="InterPro" id="IPR051656">
    <property type="entry name" value="LEM_domain"/>
</dbReference>
<reference evidence="5" key="1">
    <citation type="submission" date="2025-08" db="UniProtKB">
        <authorList>
            <consortium name="RefSeq"/>
        </authorList>
    </citation>
    <scope>IDENTIFICATION</scope>
    <source>
        <tissue evidence="5">Liver</tissue>
    </source>
</reference>
<dbReference type="CTD" id="93273"/>
<dbReference type="InterPro" id="IPR003887">
    <property type="entry name" value="LEM_dom"/>
</dbReference>
<dbReference type="Pfam" id="PF03020">
    <property type="entry name" value="LEM"/>
    <property type="match status" value="1"/>
</dbReference>
<feature type="transmembrane region" description="Helical" evidence="2">
    <location>
        <begin position="234"/>
        <end position="252"/>
    </location>
</feature>
<dbReference type="OMA" id="VYITMET"/>
<gene>
    <name evidence="5" type="primary">LEMD1</name>
</gene>
<dbReference type="AlphaFoldDB" id="A0A9F5MSP5"/>
<dbReference type="OrthoDB" id="6363067at2759"/>
<dbReference type="InterPro" id="IPR011015">
    <property type="entry name" value="LEM/LEM-like_dom_sf"/>
</dbReference>
<keyword evidence="4" id="KW-1185">Reference proteome</keyword>
<evidence type="ECO:0000313" key="4">
    <source>
        <dbReference type="Proteomes" id="UP000695026"/>
    </source>
</evidence>
<feature type="compositionally biased region" description="Basic and acidic residues" evidence="1">
    <location>
        <begin position="174"/>
        <end position="188"/>
    </location>
</feature>
<name>A0A9F5MSP5_PYTBI</name>
<dbReference type="KEGG" id="pbi:112540658"/>
<dbReference type="FunFam" id="1.10.720.40:FF:000001">
    <property type="entry name" value="LEM domain containing 2, isoform CRA_a"/>
    <property type="match status" value="1"/>
</dbReference>
<dbReference type="GeneID" id="112540658"/>
<dbReference type="PANTHER" id="PTHR12019">
    <property type="entry name" value="LAMINA-ASSOCIATED POLYPEPTIDE THYMOPOIETIN"/>
    <property type="match status" value="1"/>
</dbReference>
<keyword evidence="2" id="KW-0812">Transmembrane</keyword>
<feature type="domain" description="LEM" evidence="3">
    <location>
        <begin position="25"/>
        <end position="69"/>
    </location>
</feature>
<evidence type="ECO:0000259" key="3">
    <source>
        <dbReference type="PROSITE" id="PS50954"/>
    </source>
</evidence>
<keyword evidence="2" id="KW-1133">Transmembrane helix</keyword>
<evidence type="ECO:0000313" key="5">
    <source>
        <dbReference type="RefSeq" id="XP_025022506.1"/>
    </source>
</evidence>